<dbReference type="RefSeq" id="WP_279335778.1">
    <property type="nucleotide sequence ID" value="NZ_CP121682.1"/>
</dbReference>
<proteinExistence type="predicted"/>
<evidence type="ECO:0000313" key="1">
    <source>
        <dbReference type="EMBL" id="WGD42727.1"/>
    </source>
</evidence>
<evidence type="ECO:0000313" key="2">
    <source>
        <dbReference type="Proteomes" id="UP001216440"/>
    </source>
</evidence>
<name>A0ABY8K8V3_9ACTN</name>
<accession>A0ABY8K8V3</accession>
<protein>
    <submittedName>
        <fullName evidence="1">Uncharacterized protein</fullName>
    </submittedName>
</protein>
<sequence length="89" mass="9620">MPNLNAPALNISGFDTTGAFTIMDGQSDDDCMISDRDLSVFTMLIAMACCKVEVASVISLFESSMEYFSDNFPDLAKHVAGLPEACPHH</sequence>
<dbReference type="EMBL" id="CP121682">
    <property type="protein sequence ID" value="WGD42727.1"/>
    <property type="molecule type" value="Genomic_DNA"/>
</dbReference>
<keyword evidence="2" id="KW-1185">Reference proteome</keyword>
<gene>
    <name evidence="1" type="ORF">PYS65_22710</name>
</gene>
<organism evidence="1 2">
    <name type="scientific">Streptomyces cathayae</name>
    <dbReference type="NCBI Taxonomy" id="3031124"/>
    <lineage>
        <taxon>Bacteria</taxon>
        <taxon>Bacillati</taxon>
        <taxon>Actinomycetota</taxon>
        <taxon>Actinomycetes</taxon>
        <taxon>Kitasatosporales</taxon>
        <taxon>Streptomycetaceae</taxon>
        <taxon>Streptomyces</taxon>
    </lineage>
</organism>
<dbReference type="Proteomes" id="UP001216440">
    <property type="component" value="Chromosome"/>
</dbReference>
<reference evidence="1 2" key="1">
    <citation type="submission" date="2023-03" db="EMBL/GenBank/DDBJ databases">
        <authorList>
            <person name="Mo P."/>
        </authorList>
    </citation>
    <scope>NUCLEOTIDE SEQUENCE [LARGE SCALE GENOMIC DNA]</scope>
    <source>
        <strain evidence="1 2">HUAS 5</strain>
    </source>
</reference>